<dbReference type="InterPro" id="IPR004839">
    <property type="entry name" value="Aminotransferase_I/II_large"/>
</dbReference>
<evidence type="ECO:0000313" key="8">
    <source>
        <dbReference type="Proteomes" id="UP000000939"/>
    </source>
</evidence>
<comment type="similarity">
    <text evidence="1">In the C-terminal section; belongs to the class-I pyridoxal-phosphate-dependent aminotransferase family.</text>
</comment>
<evidence type="ECO:0000256" key="1">
    <source>
        <dbReference type="ARBA" id="ARBA00005384"/>
    </source>
</evidence>
<dbReference type="eggNOG" id="COG1167">
    <property type="taxonomic scope" value="Bacteria"/>
</dbReference>
<keyword evidence="4" id="KW-0238">DNA-binding</keyword>
<dbReference type="SUPFAM" id="SSF46785">
    <property type="entry name" value="Winged helix' DNA-binding domain"/>
    <property type="match status" value="1"/>
</dbReference>
<dbReference type="PANTHER" id="PTHR46577:SF1">
    <property type="entry name" value="HTH-TYPE TRANSCRIPTIONAL REGULATORY PROTEIN GABR"/>
    <property type="match status" value="1"/>
</dbReference>
<dbReference type="KEGG" id="ant:Arnit_2021"/>
<dbReference type="GO" id="GO:0003677">
    <property type="term" value="F:DNA binding"/>
    <property type="evidence" value="ECO:0007669"/>
    <property type="project" value="UniProtKB-KW"/>
</dbReference>
<proteinExistence type="inferred from homology"/>
<gene>
    <name evidence="7" type="ordered locus">Arnit_2021</name>
</gene>
<keyword evidence="2" id="KW-0663">Pyridoxal phosphate</keyword>
<dbReference type="AlphaFoldDB" id="D5V063"/>
<feature type="domain" description="HTH gntR-type" evidence="6">
    <location>
        <begin position="10"/>
        <end position="77"/>
    </location>
</feature>
<evidence type="ECO:0000259" key="6">
    <source>
        <dbReference type="PROSITE" id="PS50949"/>
    </source>
</evidence>
<dbReference type="Pfam" id="PF00392">
    <property type="entry name" value="GntR"/>
    <property type="match status" value="1"/>
</dbReference>
<dbReference type="Gene3D" id="3.40.640.10">
    <property type="entry name" value="Type I PLP-dependent aspartate aminotransferase-like (Major domain)"/>
    <property type="match status" value="1"/>
</dbReference>
<dbReference type="EMBL" id="CP001999">
    <property type="protein sequence ID" value="ADG93675.1"/>
    <property type="molecule type" value="Genomic_DNA"/>
</dbReference>
<dbReference type="PANTHER" id="PTHR46577">
    <property type="entry name" value="HTH-TYPE TRANSCRIPTIONAL REGULATORY PROTEIN GABR"/>
    <property type="match status" value="1"/>
</dbReference>
<evidence type="ECO:0000256" key="3">
    <source>
        <dbReference type="ARBA" id="ARBA00023015"/>
    </source>
</evidence>
<dbReference type="RefSeq" id="WP_013135820.1">
    <property type="nucleotide sequence ID" value="NC_014166.1"/>
</dbReference>
<dbReference type="Pfam" id="PF00155">
    <property type="entry name" value="Aminotran_1_2"/>
    <property type="match status" value="1"/>
</dbReference>
<evidence type="ECO:0000256" key="4">
    <source>
        <dbReference type="ARBA" id="ARBA00023125"/>
    </source>
</evidence>
<dbReference type="InterPro" id="IPR000524">
    <property type="entry name" value="Tscrpt_reg_HTH_GntR"/>
</dbReference>
<dbReference type="SUPFAM" id="SSF53383">
    <property type="entry name" value="PLP-dependent transferases"/>
    <property type="match status" value="1"/>
</dbReference>
<dbReference type="PRINTS" id="PR00035">
    <property type="entry name" value="HTHGNTR"/>
</dbReference>
<evidence type="ECO:0000313" key="7">
    <source>
        <dbReference type="EMBL" id="ADG93675.1"/>
    </source>
</evidence>
<dbReference type="GO" id="GO:0030170">
    <property type="term" value="F:pyridoxal phosphate binding"/>
    <property type="evidence" value="ECO:0007669"/>
    <property type="project" value="InterPro"/>
</dbReference>
<dbReference type="InterPro" id="IPR036388">
    <property type="entry name" value="WH-like_DNA-bd_sf"/>
</dbReference>
<dbReference type="InterPro" id="IPR015424">
    <property type="entry name" value="PyrdxlP-dep_Trfase"/>
</dbReference>
<dbReference type="SMART" id="SM00345">
    <property type="entry name" value="HTH_GNTR"/>
    <property type="match status" value="1"/>
</dbReference>
<evidence type="ECO:0000256" key="5">
    <source>
        <dbReference type="ARBA" id="ARBA00023163"/>
    </source>
</evidence>
<keyword evidence="3" id="KW-0805">Transcription regulation</keyword>
<name>D5V063_ARCNC</name>
<accession>D5V063</accession>
<reference evidence="7 8" key="1">
    <citation type="journal article" date="2010" name="Stand. Genomic Sci.">
        <title>Complete genome sequence of Arcobacter nitrofigilis type strain (CI).</title>
        <authorList>
            <person name="Pati A."/>
            <person name="Gronow S."/>
            <person name="Lapidus A."/>
            <person name="Copeland A."/>
            <person name="Glavina Del Rio T."/>
            <person name="Nolan M."/>
            <person name="Lucas S."/>
            <person name="Tice H."/>
            <person name="Cheng J.F."/>
            <person name="Han C."/>
            <person name="Chertkov O."/>
            <person name="Bruce D."/>
            <person name="Tapia R."/>
            <person name="Goodwin L."/>
            <person name="Pitluck S."/>
            <person name="Liolios K."/>
            <person name="Ivanova N."/>
            <person name="Mavromatis K."/>
            <person name="Chen A."/>
            <person name="Palaniappan K."/>
            <person name="Land M."/>
            <person name="Hauser L."/>
            <person name="Chang Y.J."/>
            <person name="Jeffries C.D."/>
            <person name="Detter J.C."/>
            <person name="Rohde M."/>
            <person name="Goker M."/>
            <person name="Bristow J."/>
            <person name="Eisen J.A."/>
            <person name="Markowitz V."/>
            <person name="Hugenholtz P."/>
            <person name="Klenk H.P."/>
            <person name="Kyrpides N.C."/>
        </authorList>
    </citation>
    <scope>NUCLEOTIDE SEQUENCE [LARGE SCALE GENOMIC DNA]</scope>
    <source>
        <strain evidence="8">ATCC 33309 / DSM 7299 / CCUG 15893 / LMG 7604 / NCTC 12251 / CI</strain>
    </source>
</reference>
<dbReference type="InterPro" id="IPR051446">
    <property type="entry name" value="HTH_trans_reg/aminotransferase"/>
</dbReference>
<dbReference type="Proteomes" id="UP000000939">
    <property type="component" value="Chromosome"/>
</dbReference>
<dbReference type="CDD" id="cd07377">
    <property type="entry name" value="WHTH_GntR"/>
    <property type="match status" value="1"/>
</dbReference>
<organism evidence="7 8">
    <name type="scientific">Arcobacter nitrofigilis (strain ATCC 33309 / DSM 7299 / CCUG 15893 / LMG 7604 / NCTC 12251 / CI)</name>
    <name type="common">Campylobacter nitrofigilis</name>
    <dbReference type="NCBI Taxonomy" id="572480"/>
    <lineage>
        <taxon>Bacteria</taxon>
        <taxon>Pseudomonadati</taxon>
        <taxon>Campylobacterota</taxon>
        <taxon>Epsilonproteobacteria</taxon>
        <taxon>Campylobacterales</taxon>
        <taxon>Arcobacteraceae</taxon>
        <taxon>Arcobacter</taxon>
    </lineage>
</organism>
<evidence type="ECO:0000256" key="2">
    <source>
        <dbReference type="ARBA" id="ARBA00022898"/>
    </source>
</evidence>
<dbReference type="STRING" id="572480.Arnit_2021"/>
<dbReference type="PROSITE" id="PS50949">
    <property type="entry name" value="HTH_GNTR"/>
    <property type="match status" value="1"/>
</dbReference>
<dbReference type="Gene3D" id="1.10.10.10">
    <property type="entry name" value="Winged helix-like DNA-binding domain superfamily/Winged helix DNA-binding domain"/>
    <property type="match status" value="1"/>
</dbReference>
<keyword evidence="8" id="KW-1185">Reference proteome</keyword>
<dbReference type="OrthoDB" id="9808770at2"/>
<dbReference type="InterPro" id="IPR036390">
    <property type="entry name" value="WH_DNA-bd_sf"/>
</dbReference>
<dbReference type="InterPro" id="IPR015421">
    <property type="entry name" value="PyrdxlP-dep_Trfase_major"/>
</dbReference>
<sequence>MYIINQTMKTPLHIQLYEELKKDIIENYKVGDKLPSIRKLGSIYNLSRTTVENAYSQLVVEGYIESYPRKGYLVEDINVSTFKPKINLDNKKEKKETWIYDFNPIGLSKNTFPIKVWKRLFNKYIDEKTDLGAYPNGQGEENLRIEIAKYINKARGVNCNAHQIIIGCGFTNSMELLAKLLDEKYDTLSIENPGYIMAANTFKSHKYEIKKVSIDKQGIKIDELEKQDSRLVYVTPSHQYPTGVTMPISNRYKLLEWAEKNDGLIIEDDCDSELNYVNRPIPSLQGLDKSGRVVYIGTFSKSLSASLRISYMVLPEHLLDLYHNHYAKSFSTVPLMVQIILEKFMKEGHWERHFRRIRTMNRKKHKLMKSLLIKNLGSSMKIEAEGAGLSILINPTVNINIEKLKKLAKKEKIKLYFTKDTCGGDWDTIRMGFVIFNEDEMKVAVEQFSTIWYKAME</sequence>
<dbReference type="GO" id="GO:0003700">
    <property type="term" value="F:DNA-binding transcription factor activity"/>
    <property type="evidence" value="ECO:0007669"/>
    <property type="project" value="InterPro"/>
</dbReference>
<protein>
    <submittedName>
        <fullName evidence="7">Transcriptional regulator, GntR family</fullName>
    </submittedName>
</protein>
<dbReference type="CDD" id="cd00609">
    <property type="entry name" value="AAT_like"/>
    <property type="match status" value="1"/>
</dbReference>
<dbReference type="HOGENOM" id="CLU_017584_0_1_7"/>
<keyword evidence="5" id="KW-0804">Transcription</keyword>